<dbReference type="InterPro" id="IPR027417">
    <property type="entry name" value="P-loop_NTPase"/>
</dbReference>
<dbReference type="Proteomes" id="UP001564408">
    <property type="component" value="Unassembled WGS sequence"/>
</dbReference>
<organism evidence="2 3">
    <name type="scientific">Thioalkalicoccus limnaeus</name>
    <dbReference type="NCBI Taxonomy" id="120681"/>
    <lineage>
        <taxon>Bacteria</taxon>
        <taxon>Pseudomonadati</taxon>
        <taxon>Pseudomonadota</taxon>
        <taxon>Gammaproteobacteria</taxon>
        <taxon>Chromatiales</taxon>
        <taxon>Chromatiaceae</taxon>
        <taxon>Thioalkalicoccus</taxon>
    </lineage>
</organism>
<dbReference type="RefSeq" id="WP_369666866.1">
    <property type="nucleotide sequence ID" value="NZ_JBDKXB010000008.1"/>
</dbReference>
<dbReference type="SUPFAM" id="SSF52540">
    <property type="entry name" value="P-loop containing nucleoside triphosphate hydrolases"/>
    <property type="match status" value="1"/>
</dbReference>
<proteinExistence type="predicted"/>
<evidence type="ECO:0000313" key="2">
    <source>
        <dbReference type="EMBL" id="MEY6432480.1"/>
    </source>
</evidence>
<reference evidence="2 3" key="1">
    <citation type="submission" date="2024-05" db="EMBL/GenBank/DDBJ databases">
        <title>Genome Sequence and Characterization of the New Strain Purple Sulfur Bacterium of Genus Thioalkalicoccus.</title>
        <authorList>
            <person name="Bryantseva I.A."/>
            <person name="Kyndt J.A."/>
            <person name="Imhoff J.F."/>
        </authorList>
    </citation>
    <scope>NUCLEOTIDE SEQUENCE [LARGE SCALE GENOMIC DNA]</scope>
    <source>
        <strain evidence="2 3">Um2</strain>
    </source>
</reference>
<dbReference type="InterPro" id="IPR049428">
    <property type="entry name" value="RecA-like_N"/>
</dbReference>
<sequence>MSADLNLVQLARCSDLQRGIDPDRPPAAWGLPPLRGRFVEITGGPASAALTLAIGLVAEAQHDAEPVAWVSRSDSHFYPPDAAAAGVDLSALVVVWSSGAQHSAQAADLLLRSGAFGLVTLDLGSDDCLPLAAQTRLAALAKKQATALVCLTRTGGTSPSLGSLISLRAEARRTGPARDGFRCEARILKDKRRGPGWTHLEVCVGPSGLC</sequence>
<protein>
    <submittedName>
        <fullName evidence="2">Recombinase A</fullName>
    </submittedName>
</protein>
<dbReference type="Pfam" id="PF00154">
    <property type="entry name" value="RecA_N"/>
    <property type="match status" value="1"/>
</dbReference>
<comment type="caution">
    <text evidence="2">The sequence shown here is derived from an EMBL/GenBank/DDBJ whole genome shotgun (WGS) entry which is preliminary data.</text>
</comment>
<accession>A0ABV4BE61</accession>
<name>A0ABV4BE61_9GAMM</name>
<dbReference type="Gene3D" id="3.40.50.300">
    <property type="entry name" value="P-loop containing nucleotide triphosphate hydrolases"/>
    <property type="match status" value="1"/>
</dbReference>
<evidence type="ECO:0000313" key="3">
    <source>
        <dbReference type="Proteomes" id="UP001564408"/>
    </source>
</evidence>
<gene>
    <name evidence="2" type="ORF">ABC977_08695</name>
</gene>
<dbReference type="EMBL" id="JBDKXB010000008">
    <property type="protein sequence ID" value="MEY6432480.1"/>
    <property type="molecule type" value="Genomic_DNA"/>
</dbReference>
<keyword evidence="3" id="KW-1185">Reference proteome</keyword>
<feature type="domain" description="RecA-like N-terminal" evidence="1">
    <location>
        <begin position="35"/>
        <end position="122"/>
    </location>
</feature>
<evidence type="ECO:0000259" key="1">
    <source>
        <dbReference type="Pfam" id="PF00154"/>
    </source>
</evidence>